<gene>
    <name evidence="1" type="ORF">NAEGRDRAFT_72353</name>
</gene>
<dbReference type="GeneID" id="8854369"/>
<organism evidence="2">
    <name type="scientific">Naegleria gruberi</name>
    <name type="common">Amoeba</name>
    <dbReference type="NCBI Taxonomy" id="5762"/>
    <lineage>
        <taxon>Eukaryota</taxon>
        <taxon>Discoba</taxon>
        <taxon>Heterolobosea</taxon>
        <taxon>Tetramitia</taxon>
        <taxon>Eutetramitia</taxon>
        <taxon>Vahlkampfiidae</taxon>
        <taxon>Naegleria</taxon>
    </lineage>
</organism>
<dbReference type="VEuPathDB" id="AmoebaDB:NAEGRDRAFT_72353"/>
<accession>D2VTM2</accession>
<dbReference type="AlphaFoldDB" id="D2VTM2"/>
<protein>
    <submittedName>
        <fullName evidence="1">Predicted protein</fullName>
    </submittedName>
</protein>
<sequence>METFQRQLVSGHSSPPLKLIIKEVIPFESHQGVVNCVYERKHLVLNKYGTYRFPRRMDQDKWASLSPASSDETENAVQHFGLTSYFIFTMIKWSKDELYLEYCHYKLESKKEEGVLTIKEEKKAHSFR</sequence>
<keyword evidence="2" id="KW-1185">Reference proteome</keyword>
<dbReference type="Proteomes" id="UP000006671">
    <property type="component" value="Unassembled WGS sequence"/>
</dbReference>
<dbReference type="KEGG" id="ngr:NAEGRDRAFT_72353"/>
<dbReference type="InParanoid" id="D2VTM2"/>
<dbReference type="RefSeq" id="XP_002672700.1">
    <property type="nucleotide sequence ID" value="XM_002672654.1"/>
</dbReference>
<evidence type="ECO:0000313" key="1">
    <source>
        <dbReference type="EMBL" id="EFC39956.1"/>
    </source>
</evidence>
<reference evidence="1 2" key="1">
    <citation type="journal article" date="2010" name="Cell">
        <title>The genome of Naegleria gruberi illuminates early eukaryotic versatility.</title>
        <authorList>
            <person name="Fritz-Laylin L.K."/>
            <person name="Prochnik S.E."/>
            <person name="Ginger M.L."/>
            <person name="Dacks J.B."/>
            <person name="Carpenter M.L."/>
            <person name="Field M.C."/>
            <person name="Kuo A."/>
            <person name="Paredez A."/>
            <person name="Chapman J."/>
            <person name="Pham J."/>
            <person name="Shu S."/>
            <person name="Neupane R."/>
            <person name="Cipriano M."/>
            <person name="Mancuso J."/>
            <person name="Tu H."/>
            <person name="Salamov A."/>
            <person name="Lindquist E."/>
            <person name="Shapiro H."/>
            <person name="Lucas S."/>
            <person name="Grigoriev I.V."/>
            <person name="Cande W.Z."/>
            <person name="Fulton C."/>
            <person name="Rokhsar D.S."/>
            <person name="Dawson S.C."/>
        </authorList>
    </citation>
    <scope>NUCLEOTIDE SEQUENCE [LARGE SCALE GENOMIC DNA]</scope>
    <source>
        <strain evidence="1 2">NEG-M</strain>
    </source>
</reference>
<dbReference type="EMBL" id="GG738896">
    <property type="protein sequence ID" value="EFC39956.1"/>
    <property type="molecule type" value="Genomic_DNA"/>
</dbReference>
<proteinExistence type="predicted"/>
<name>D2VTM2_NAEGR</name>
<evidence type="ECO:0000313" key="2">
    <source>
        <dbReference type="Proteomes" id="UP000006671"/>
    </source>
</evidence>